<sequence>MMIKNTDTNLFSMHYLFPFILLDTYDKNDCVKHFNDLLKSLNVTNSEKDRYLYINNFKHKFSHLTYHTHIYLCTVSDWVKGIM</sequence>
<protein>
    <submittedName>
        <fullName evidence="1">Uncharacterized protein</fullName>
    </submittedName>
</protein>
<proteinExistence type="predicted"/>
<dbReference type="Proteomes" id="UP000030708">
    <property type="component" value="Unassembled WGS sequence"/>
</dbReference>
<name>A0A024W5I3_PLAFA</name>
<accession>A0A024W5I3</accession>
<evidence type="ECO:0000313" key="2">
    <source>
        <dbReference type="Proteomes" id="UP000030708"/>
    </source>
</evidence>
<evidence type="ECO:0000313" key="1">
    <source>
        <dbReference type="EMBL" id="ETW35823.1"/>
    </source>
</evidence>
<dbReference type="EMBL" id="KI926445">
    <property type="protein sequence ID" value="ETW35823.1"/>
    <property type="molecule type" value="Genomic_DNA"/>
</dbReference>
<gene>
    <name evidence="1" type="ORF">PFTANZ_03416</name>
</gene>
<organism evidence="1 2">
    <name type="scientific">Plasmodium falciparum Tanzania</name>
    <name type="common">2000708</name>
    <dbReference type="NCBI Taxonomy" id="1036725"/>
    <lineage>
        <taxon>Eukaryota</taxon>
        <taxon>Sar</taxon>
        <taxon>Alveolata</taxon>
        <taxon>Apicomplexa</taxon>
        <taxon>Aconoidasida</taxon>
        <taxon>Haemosporida</taxon>
        <taxon>Plasmodiidae</taxon>
        <taxon>Plasmodium</taxon>
        <taxon>Plasmodium (Laverania)</taxon>
    </lineage>
</organism>
<dbReference type="AlphaFoldDB" id="A0A024W5I3"/>
<reference evidence="1 2" key="2">
    <citation type="submission" date="2013-02" db="EMBL/GenBank/DDBJ databases">
        <title>The Genome Sequence of Plasmodium falciparum Tanzania (2000708).</title>
        <authorList>
            <consortium name="The Broad Institute Genome Sequencing Platform"/>
            <consortium name="The Broad Institute Genome Sequencing Center for Infectious Disease"/>
            <person name="Neafsey D."/>
            <person name="Cheeseman I."/>
            <person name="Volkman S."/>
            <person name="Adams J."/>
            <person name="Walker B."/>
            <person name="Young S.K."/>
            <person name="Zeng Q."/>
            <person name="Gargeya S."/>
            <person name="Fitzgerald M."/>
            <person name="Haas B."/>
            <person name="Abouelleil A."/>
            <person name="Alvarado L."/>
            <person name="Arachchi H.M."/>
            <person name="Berlin A.M."/>
            <person name="Chapman S.B."/>
            <person name="Dewar J."/>
            <person name="Goldberg J."/>
            <person name="Griggs A."/>
            <person name="Gujja S."/>
            <person name="Hansen M."/>
            <person name="Howarth C."/>
            <person name="Imamovic A."/>
            <person name="Larimer J."/>
            <person name="McCowan C."/>
            <person name="Murphy C."/>
            <person name="Neiman D."/>
            <person name="Pearson M."/>
            <person name="Priest M."/>
            <person name="Roberts A."/>
            <person name="Saif S."/>
            <person name="Shea T."/>
            <person name="Sisk P."/>
            <person name="Sykes S."/>
            <person name="Wortman J."/>
            <person name="Nusbaum C."/>
            <person name="Birren B."/>
        </authorList>
    </citation>
    <scope>NUCLEOTIDE SEQUENCE [LARGE SCALE GENOMIC DNA]</scope>
    <source>
        <strain evidence="2">Tanzania (2000708)</strain>
    </source>
</reference>
<reference evidence="1 2" key="1">
    <citation type="submission" date="2013-02" db="EMBL/GenBank/DDBJ databases">
        <title>The Genome Annotation of Plasmodium falciparum Tanzania (2000708).</title>
        <authorList>
            <consortium name="The Broad Institute Genome Sequencing Platform"/>
            <consortium name="The Broad Institute Genome Sequencing Center for Infectious Disease"/>
            <person name="Neafsey D."/>
            <person name="Hoffman S."/>
            <person name="Volkman S."/>
            <person name="Rosenthal P."/>
            <person name="Walker B."/>
            <person name="Young S.K."/>
            <person name="Zeng Q."/>
            <person name="Gargeya S."/>
            <person name="Fitzgerald M."/>
            <person name="Haas B."/>
            <person name="Abouelleil A."/>
            <person name="Allen A.W."/>
            <person name="Alvarado L."/>
            <person name="Arachchi H.M."/>
            <person name="Berlin A.M."/>
            <person name="Chapman S.B."/>
            <person name="Gainer-Dewar J."/>
            <person name="Goldberg J."/>
            <person name="Griggs A."/>
            <person name="Gujja S."/>
            <person name="Hansen M."/>
            <person name="Howarth C."/>
            <person name="Imamovic A."/>
            <person name="Ireland A."/>
            <person name="Larimer J."/>
            <person name="McCowan C."/>
            <person name="Murphy C."/>
            <person name="Pearson M."/>
            <person name="Poon T.W."/>
            <person name="Priest M."/>
            <person name="Roberts A."/>
            <person name="Saif S."/>
            <person name="Shea T."/>
            <person name="Sisk P."/>
            <person name="Sykes S."/>
            <person name="Wortman J."/>
            <person name="Nusbaum C."/>
            <person name="Birren B."/>
        </authorList>
    </citation>
    <scope>NUCLEOTIDE SEQUENCE [LARGE SCALE GENOMIC DNA]</scope>
    <source>
        <strain evidence="2">Tanzania (2000708)</strain>
    </source>
</reference>
<dbReference type="Gene3D" id="3.90.79.10">
    <property type="entry name" value="Nucleoside Triphosphate Pyrophosphohydrolase"/>
    <property type="match status" value="1"/>
</dbReference>